<proteinExistence type="predicted"/>
<evidence type="ECO:0000313" key="1">
    <source>
        <dbReference type="EMBL" id="CAA9380559.1"/>
    </source>
</evidence>
<organism evidence="1">
    <name type="scientific">uncultured Chloroflexia bacterium</name>
    <dbReference type="NCBI Taxonomy" id="1672391"/>
    <lineage>
        <taxon>Bacteria</taxon>
        <taxon>Bacillati</taxon>
        <taxon>Chloroflexota</taxon>
        <taxon>Chloroflexia</taxon>
        <taxon>environmental samples</taxon>
    </lineage>
</organism>
<protein>
    <submittedName>
        <fullName evidence="1">Uncharacterized protein</fullName>
    </submittedName>
</protein>
<gene>
    <name evidence="1" type="ORF">AVDCRST_MAG93-9142</name>
</gene>
<dbReference type="AlphaFoldDB" id="A0A6J4NBJ1"/>
<dbReference type="EMBL" id="CADCTR010003065">
    <property type="protein sequence ID" value="CAA9380559.1"/>
    <property type="molecule type" value="Genomic_DNA"/>
</dbReference>
<name>A0A6J4NBJ1_9CHLR</name>
<reference evidence="1" key="1">
    <citation type="submission" date="2020-02" db="EMBL/GenBank/DDBJ databases">
        <authorList>
            <person name="Meier V. D."/>
        </authorList>
    </citation>
    <scope>NUCLEOTIDE SEQUENCE</scope>
    <source>
        <strain evidence="1">AVDCRST_MAG93</strain>
    </source>
</reference>
<feature type="non-terminal residue" evidence="1">
    <location>
        <position position="49"/>
    </location>
</feature>
<sequence>MARIPFFRAYVLYGSQSLINNTGGFTITDCEQIFPGRSRRMLNRDIKGL</sequence>
<accession>A0A6J4NBJ1</accession>